<dbReference type="RefSeq" id="XP_041161269.1">
    <property type="nucleotide sequence ID" value="XM_041296745.1"/>
</dbReference>
<organism evidence="1 2">
    <name type="scientific">Suillus plorans</name>
    <dbReference type="NCBI Taxonomy" id="116603"/>
    <lineage>
        <taxon>Eukaryota</taxon>
        <taxon>Fungi</taxon>
        <taxon>Dikarya</taxon>
        <taxon>Basidiomycota</taxon>
        <taxon>Agaricomycotina</taxon>
        <taxon>Agaricomycetes</taxon>
        <taxon>Agaricomycetidae</taxon>
        <taxon>Boletales</taxon>
        <taxon>Suillineae</taxon>
        <taxon>Suillaceae</taxon>
        <taxon>Suillus</taxon>
    </lineage>
</organism>
<evidence type="ECO:0000313" key="2">
    <source>
        <dbReference type="Proteomes" id="UP000719766"/>
    </source>
</evidence>
<accession>A0A9P7DJA9</accession>
<name>A0A9P7DJA9_9AGAM</name>
<dbReference type="GeneID" id="64590509"/>
<comment type="caution">
    <text evidence="1">The sequence shown here is derived from an EMBL/GenBank/DDBJ whole genome shotgun (WGS) entry which is preliminary data.</text>
</comment>
<proteinExistence type="predicted"/>
<protein>
    <submittedName>
        <fullName evidence="1">Uncharacterized protein</fullName>
    </submittedName>
</protein>
<gene>
    <name evidence="1" type="ORF">HD556DRAFT_1218481</name>
</gene>
<keyword evidence="2" id="KW-1185">Reference proteome</keyword>
<dbReference type="AlphaFoldDB" id="A0A9P7DJA9"/>
<sequence length="88" mass="9950">GRFDQSSTLNNLAIGLHTDRFKQRDIPSDLNEAIDWAALALRPPGRSDRSMSLDNRDIAMSLRVRSEQRDILSDLDEAIELNKATLEL</sequence>
<feature type="non-terminal residue" evidence="1">
    <location>
        <position position="1"/>
    </location>
</feature>
<feature type="non-terminal residue" evidence="1">
    <location>
        <position position="88"/>
    </location>
</feature>
<dbReference type="Proteomes" id="UP000719766">
    <property type="component" value="Unassembled WGS sequence"/>
</dbReference>
<dbReference type="OrthoDB" id="3224744at2759"/>
<reference evidence="1" key="1">
    <citation type="journal article" date="2020" name="New Phytol.">
        <title>Comparative genomics reveals dynamic genome evolution in host specialist ectomycorrhizal fungi.</title>
        <authorList>
            <person name="Lofgren L.A."/>
            <person name="Nguyen N.H."/>
            <person name="Vilgalys R."/>
            <person name="Ruytinx J."/>
            <person name="Liao H.L."/>
            <person name="Branco S."/>
            <person name="Kuo A."/>
            <person name="LaButti K."/>
            <person name="Lipzen A."/>
            <person name="Andreopoulos W."/>
            <person name="Pangilinan J."/>
            <person name="Riley R."/>
            <person name="Hundley H."/>
            <person name="Na H."/>
            <person name="Barry K."/>
            <person name="Grigoriev I.V."/>
            <person name="Stajich J.E."/>
            <person name="Kennedy P.G."/>
        </authorList>
    </citation>
    <scope>NUCLEOTIDE SEQUENCE</scope>
    <source>
        <strain evidence="1">S12</strain>
    </source>
</reference>
<dbReference type="EMBL" id="JABBWE010000022">
    <property type="protein sequence ID" value="KAG1795396.1"/>
    <property type="molecule type" value="Genomic_DNA"/>
</dbReference>
<evidence type="ECO:0000313" key="1">
    <source>
        <dbReference type="EMBL" id="KAG1795396.1"/>
    </source>
</evidence>